<dbReference type="InterPro" id="IPR041921">
    <property type="entry name" value="NuoE_N"/>
</dbReference>
<reference evidence="9" key="1">
    <citation type="submission" date="2016-10" db="EMBL/GenBank/DDBJ databases">
        <authorList>
            <person name="Varghese N."/>
            <person name="Submissions S."/>
        </authorList>
    </citation>
    <scope>NUCLEOTIDE SEQUENCE [LARGE SCALE GENOMIC DNA]</scope>
    <source>
        <strain evidence="9">Gh-105</strain>
    </source>
</reference>
<evidence type="ECO:0000256" key="5">
    <source>
        <dbReference type="ARBA" id="ARBA00023014"/>
    </source>
</evidence>
<organism evidence="8 9">
    <name type="scientific">Methylobacterium gossipiicola</name>
    <dbReference type="NCBI Taxonomy" id="582675"/>
    <lineage>
        <taxon>Bacteria</taxon>
        <taxon>Pseudomonadati</taxon>
        <taxon>Pseudomonadota</taxon>
        <taxon>Alphaproteobacteria</taxon>
        <taxon>Hyphomicrobiales</taxon>
        <taxon>Methylobacteriaceae</taxon>
        <taxon>Methylobacterium</taxon>
    </lineage>
</organism>
<evidence type="ECO:0000313" key="9">
    <source>
        <dbReference type="Proteomes" id="UP000199229"/>
    </source>
</evidence>
<keyword evidence="2 7" id="KW-0001">2Fe-2S</keyword>
<comment type="cofactor">
    <cofactor evidence="7">
        <name>[2Fe-2S] cluster</name>
        <dbReference type="ChEBI" id="CHEBI:190135"/>
    </cofactor>
    <text evidence="7">Binds 1 [2Fe-2S] cluster.</text>
</comment>
<evidence type="ECO:0000256" key="3">
    <source>
        <dbReference type="ARBA" id="ARBA00022723"/>
    </source>
</evidence>
<dbReference type="InterPro" id="IPR002023">
    <property type="entry name" value="NuoE-like"/>
</dbReference>
<dbReference type="EMBL" id="FOPM01000001">
    <property type="protein sequence ID" value="SFG29219.1"/>
    <property type="molecule type" value="Genomic_DNA"/>
</dbReference>
<feature type="binding site" evidence="7">
    <location>
        <position position="82"/>
    </location>
    <ligand>
        <name>[2Fe-2S] cluster</name>
        <dbReference type="ChEBI" id="CHEBI:190135"/>
    </ligand>
</feature>
<dbReference type="STRING" id="582675.SAMN05192565_101229"/>
<keyword evidence="5 7" id="KW-0411">Iron-sulfur</keyword>
<dbReference type="PANTHER" id="PTHR43342:SF1">
    <property type="entry name" value="BIFURCATING [FEFE] HYDROGENASE GAMMA SUBUNIT"/>
    <property type="match status" value="1"/>
</dbReference>
<accession>A0A1I2QPJ4</accession>
<dbReference type="InterPro" id="IPR028431">
    <property type="entry name" value="NADP_DH_HndA-like"/>
</dbReference>
<feature type="binding site" evidence="7">
    <location>
        <position position="123"/>
    </location>
    <ligand>
        <name>[2Fe-2S] cluster</name>
        <dbReference type="ChEBI" id="CHEBI:190135"/>
    </ligand>
</feature>
<keyword evidence="3 7" id="KW-0479">Metal-binding</keyword>
<dbReference type="GO" id="GO:0046872">
    <property type="term" value="F:metal ion binding"/>
    <property type="evidence" value="ECO:0007669"/>
    <property type="project" value="UniProtKB-KW"/>
</dbReference>
<feature type="binding site" evidence="7">
    <location>
        <position position="87"/>
    </location>
    <ligand>
        <name>[2Fe-2S] cluster</name>
        <dbReference type="ChEBI" id="CHEBI:190135"/>
    </ligand>
</feature>
<dbReference type="RefSeq" id="WP_091968049.1">
    <property type="nucleotide sequence ID" value="NZ_FOPM01000001.1"/>
</dbReference>
<dbReference type="GO" id="GO:0016491">
    <property type="term" value="F:oxidoreductase activity"/>
    <property type="evidence" value="ECO:0007669"/>
    <property type="project" value="InterPro"/>
</dbReference>
<evidence type="ECO:0000256" key="2">
    <source>
        <dbReference type="ARBA" id="ARBA00022714"/>
    </source>
</evidence>
<feature type="binding site" evidence="7">
    <location>
        <position position="127"/>
    </location>
    <ligand>
        <name>[2Fe-2S] cluster</name>
        <dbReference type="ChEBI" id="CHEBI:190135"/>
    </ligand>
</feature>
<dbReference type="GO" id="GO:0051537">
    <property type="term" value="F:2 iron, 2 sulfur cluster binding"/>
    <property type="evidence" value="ECO:0007669"/>
    <property type="project" value="UniProtKB-KW"/>
</dbReference>
<dbReference type="CDD" id="cd03081">
    <property type="entry name" value="TRX_Fd_NuoE_FDH_gamma"/>
    <property type="match status" value="1"/>
</dbReference>
<keyword evidence="9" id="KW-1185">Reference proteome</keyword>
<dbReference type="AlphaFoldDB" id="A0A1I2QPJ4"/>
<keyword evidence="4 7" id="KW-0408">Iron</keyword>
<dbReference type="Gene3D" id="1.10.10.1590">
    <property type="entry name" value="NADH-quinone oxidoreductase subunit E"/>
    <property type="match status" value="1"/>
</dbReference>
<dbReference type="PANTHER" id="PTHR43342">
    <property type="entry name" value="NADH-QUINONE OXIDOREDUCTASE, E SUBUNIT"/>
    <property type="match status" value="1"/>
</dbReference>
<dbReference type="PIRSF" id="PIRSF000216">
    <property type="entry name" value="NADH_DH_24kDa"/>
    <property type="match status" value="1"/>
</dbReference>
<dbReference type="InterPro" id="IPR036249">
    <property type="entry name" value="Thioredoxin-like_sf"/>
</dbReference>
<dbReference type="NCBIfam" id="NF004638">
    <property type="entry name" value="PRK05988.1"/>
    <property type="match status" value="1"/>
</dbReference>
<proteinExistence type="inferred from homology"/>
<evidence type="ECO:0000313" key="8">
    <source>
        <dbReference type="EMBL" id="SFG29219.1"/>
    </source>
</evidence>
<comment type="cofactor">
    <cofactor evidence="6">
        <name>[2Fe-2S] cluster</name>
        <dbReference type="ChEBI" id="CHEBI:190135"/>
    </cofactor>
</comment>
<evidence type="ECO:0000256" key="4">
    <source>
        <dbReference type="ARBA" id="ARBA00023004"/>
    </source>
</evidence>
<dbReference type="Gene3D" id="3.40.30.10">
    <property type="entry name" value="Glutaredoxin"/>
    <property type="match status" value="1"/>
</dbReference>
<dbReference type="PROSITE" id="PS01099">
    <property type="entry name" value="COMPLEX1_24K"/>
    <property type="match status" value="1"/>
</dbReference>
<comment type="similarity">
    <text evidence="1">Belongs to the complex I 24 kDa subunit family.</text>
</comment>
<dbReference type="Proteomes" id="UP000199229">
    <property type="component" value="Unassembled WGS sequence"/>
</dbReference>
<evidence type="ECO:0000256" key="1">
    <source>
        <dbReference type="ARBA" id="ARBA00010643"/>
    </source>
</evidence>
<protein>
    <submittedName>
        <fullName evidence="8">Formate dehydrogenase gamma subunit</fullName>
    </submittedName>
</protein>
<name>A0A1I2QPJ4_9HYPH</name>
<dbReference type="SUPFAM" id="SSF52833">
    <property type="entry name" value="Thioredoxin-like"/>
    <property type="match status" value="1"/>
</dbReference>
<dbReference type="OrthoDB" id="9807941at2"/>
<sequence>MLPNEPWSEPRAAGIIAEHLHLEGATLPILHALQETFGYVDEGAVPLIADALNLSRAEVHGCITFYHDFRRAPAGRHQVKLCRAEACQAMGSDKLHADILARLGIDWHGTTPDGKVTVEPVYCLGLCANGPGALVDDEPLARLTADSLESALAEVKS</sequence>
<evidence type="ECO:0000256" key="6">
    <source>
        <dbReference type="ARBA" id="ARBA00034078"/>
    </source>
</evidence>
<evidence type="ECO:0000256" key="7">
    <source>
        <dbReference type="PIRSR" id="PIRSR000216-1"/>
    </source>
</evidence>
<gene>
    <name evidence="8" type="ORF">SAMN05192565_101229</name>
</gene>
<dbReference type="Pfam" id="PF01257">
    <property type="entry name" value="2Fe-2S_thioredx"/>
    <property type="match status" value="1"/>
</dbReference>